<comment type="function">
    <text evidence="9">Importin, which transports target proteins into the nucleus. Specifically mediates the nuclear import of splicing factor serine/arginine (SR) proteins, such as RBM4, SFRS1 and SFRS2, by recognizing phosphorylated SR domains. Also mediates the nuclear import of serine/arginine (SR) protein CPSF6, independently of CPSF6 phosphorylation. The nuclear import process is regulated by the small GTPase Ran that partitions between cytoplasm and nucleus in the predominantly GDP- and GTP-bound form, respectively. Importin associates with target cargo proteins in the cytoplasm, and the competitive binding of GTP-bound Ran induces the release of cargos in the nucleus.</text>
</comment>
<evidence type="ECO:0000256" key="9">
    <source>
        <dbReference type="ARBA" id="ARBA00060097"/>
    </source>
</evidence>
<evidence type="ECO:0000313" key="14">
    <source>
        <dbReference type="EMBL" id="KAK6640463.1"/>
    </source>
</evidence>
<sequence>MASPPSLETVYQAVVALYHNQNWSEREKASQWLTELQKSVYSWKIADEMLQEKRDLESYYFAAQTMRTKIQYSFHELPPETHISLRDSLIQYLEQVNDYTNTVVVTQLSLALALLSLQMSSWEKPVLDLMKKFSDKSVPSLLEVLIVLPEEVNSKSLRLGENRRHQILEELASCSPAVVDFLVNCLNACLTNTDNQQIHVKVLRCFASWVTVRAISLNDVSNNMIAIHTFTILQNHQLSPLLHEAAKECVCSLLQTLEYKKNQQTLDEQLFRGVVALEESYHLSVAHEDQDKSKNYCRIFTELGESLLEKIVNYNYTNKDHYYFKVLDLVLMCVGHHDYEVAEITFNFWYRLSEELYTKSNDQLCAVFKPYVERLIESLCRHSRMEQDQEGLVDDMDEFTNFRNRVSELMRDVVFIVGSLNCFKQMFISLQGPGVTWDVTEAALFLMQSLAKIISPEENEIVPQVVKAILELDPESTHIAVRHTSVLLLGELNEWIEHHANEILNPVVYFLLFCLRQQPLTSAVANALQLISSRCSDKMTQYFNVLAVHIVEALKSTLSAEAALSLLKSISVILSQLPNNEIYSAMKSLCWVQIEPLRKLNELDINVANVKKGTPGDPAYWLDRLACIFRHTNPCISRDTINPCSAVLTEMWPVLSETCNKFQSDIRVMERCCRCLRFAVRCVGRQSCHMLQPVVQQIVPLYNVHRHSCFLYLGSILVDEFACEPQCVPGLLEMLQAFIQATFQTLQEENGLKNHPDTVDDFFRLCARFLQRIPVEFLQCPSLPAILECALMACSLDHRDANASTMKFFYDLFLCGRNNKNSDDIEIRKQLISAIVHNHGKRLVHNLIEASVFSLHSYMLGGVADVLMELLDNDRNAVSGWLGEALKALPNHNSGGATTATEKQLEDFHQSVISAQTSKSLTSLLKEFSRLYR</sequence>
<keyword evidence="6" id="KW-0653">Protein transport</keyword>
<comment type="subcellular location">
    <subcellularLocation>
        <location evidence="2">Cytoplasm</location>
    </subcellularLocation>
    <subcellularLocation>
        <location evidence="1">Nucleus envelope</location>
    </subcellularLocation>
</comment>
<dbReference type="Pfam" id="PF08389">
    <property type="entry name" value="Xpo1"/>
    <property type="match status" value="1"/>
</dbReference>
<dbReference type="Proteomes" id="UP001359485">
    <property type="component" value="Unassembled WGS sequence"/>
</dbReference>
<dbReference type="GO" id="GO:0005737">
    <property type="term" value="C:cytoplasm"/>
    <property type="evidence" value="ECO:0007669"/>
    <property type="project" value="UniProtKB-SubCell"/>
</dbReference>
<proteinExistence type="predicted"/>
<keyword evidence="4" id="KW-0963">Cytoplasm</keyword>
<dbReference type="Proteomes" id="UP001372834">
    <property type="component" value="Unassembled WGS sequence"/>
</dbReference>
<keyword evidence="8" id="KW-0539">Nucleus</keyword>
<comment type="caution">
    <text evidence="13">The sequence shown here is derived from an EMBL/GenBank/DDBJ whole genome shotgun (WGS) entry which is preliminary data.</text>
</comment>
<dbReference type="FunFam" id="1.25.10.10:FF:000079">
    <property type="entry name" value="transportin-3 isoform X1"/>
    <property type="match status" value="1"/>
</dbReference>
<dbReference type="Pfam" id="PF24140">
    <property type="entry name" value="TPR_TNPO3_IPO13_3rd"/>
    <property type="match status" value="1"/>
</dbReference>
<dbReference type="SMART" id="SM00913">
    <property type="entry name" value="IBN_N"/>
    <property type="match status" value="1"/>
</dbReference>
<dbReference type="Gene3D" id="1.25.10.10">
    <property type="entry name" value="Leucine-rich Repeat Variant"/>
    <property type="match status" value="1"/>
</dbReference>
<dbReference type="GO" id="GO:0005635">
    <property type="term" value="C:nuclear envelope"/>
    <property type="evidence" value="ECO:0007669"/>
    <property type="project" value="UniProtKB-SubCell"/>
</dbReference>
<evidence type="ECO:0000313" key="15">
    <source>
        <dbReference type="Proteomes" id="UP001359485"/>
    </source>
</evidence>
<dbReference type="InterPro" id="IPR011989">
    <property type="entry name" value="ARM-like"/>
</dbReference>
<keyword evidence="3" id="KW-0813">Transport</keyword>
<evidence type="ECO:0000256" key="4">
    <source>
        <dbReference type="ARBA" id="ARBA00022490"/>
    </source>
</evidence>
<dbReference type="GO" id="GO:0006606">
    <property type="term" value="P:protein import into nucleus"/>
    <property type="evidence" value="ECO:0007669"/>
    <property type="project" value="TreeGrafter"/>
</dbReference>
<dbReference type="InterPro" id="IPR051345">
    <property type="entry name" value="Importin_beta-like_NTR"/>
</dbReference>
<dbReference type="SUPFAM" id="SSF48371">
    <property type="entry name" value="ARM repeat"/>
    <property type="match status" value="1"/>
</dbReference>
<evidence type="ECO:0000256" key="3">
    <source>
        <dbReference type="ARBA" id="ARBA00022448"/>
    </source>
</evidence>
<dbReference type="PANTHER" id="PTHR12363:SF42">
    <property type="entry name" value="TRANSPORTIN-3"/>
    <property type="match status" value="1"/>
</dbReference>
<accession>A0AAN8NZP7</accession>
<evidence type="ECO:0000256" key="2">
    <source>
        <dbReference type="ARBA" id="ARBA00004496"/>
    </source>
</evidence>
<dbReference type="InterPro" id="IPR057941">
    <property type="entry name" value="TPR_TNPO3_IPO13_2nd"/>
</dbReference>
<gene>
    <name evidence="13" type="ORF">RUM43_009977</name>
    <name evidence="14" type="ORF">RUM44_012157</name>
</gene>
<evidence type="ECO:0000313" key="16">
    <source>
        <dbReference type="Proteomes" id="UP001372834"/>
    </source>
</evidence>
<dbReference type="InterPro" id="IPR016024">
    <property type="entry name" value="ARM-type_fold"/>
</dbReference>
<dbReference type="GO" id="GO:0031267">
    <property type="term" value="F:small GTPase binding"/>
    <property type="evidence" value="ECO:0007669"/>
    <property type="project" value="InterPro"/>
</dbReference>
<dbReference type="InterPro" id="IPR013598">
    <property type="entry name" value="Exportin-1/Importin-b-like"/>
</dbReference>
<dbReference type="PANTHER" id="PTHR12363">
    <property type="entry name" value="TRANSPORTIN 3 AND IMPORTIN 13"/>
    <property type="match status" value="1"/>
</dbReference>
<dbReference type="InterPro" id="IPR058537">
    <property type="entry name" value="TPR_TNPO3_IPO13_4th"/>
</dbReference>
<evidence type="ECO:0000259" key="12">
    <source>
        <dbReference type="SMART" id="SM00913"/>
    </source>
</evidence>
<name>A0AAN8NZP7_POLSC</name>
<dbReference type="AlphaFoldDB" id="A0AAN8NZP7"/>
<keyword evidence="7" id="KW-0007">Acetylation</keyword>
<dbReference type="Pfam" id="PF24139">
    <property type="entry name" value="TPR_TNPO3_IPO13_4th"/>
    <property type="match status" value="1"/>
</dbReference>
<evidence type="ECO:0000256" key="8">
    <source>
        <dbReference type="ARBA" id="ARBA00023242"/>
    </source>
</evidence>
<dbReference type="Pfam" id="PF03810">
    <property type="entry name" value="IBN_N"/>
    <property type="match status" value="1"/>
</dbReference>
<evidence type="ECO:0000256" key="1">
    <source>
        <dbReference type="ARBA" id="ARBA00004259"/>
    </source>
</evidence>
<comment type="subunit">
    <text evidence="10">Interacts with (GTP-bound) Ran. Interacts with (phosphorylated) SFRS1 and SFRS2; leading to their nuclear import. Interacts with NUP62. Interacts with RBM4. Interacts with CPSF6, promoting its nuclear import.</text>
</comment>
<reference evidence="13 16" key="1">
    <citation type="submission" date="2023-10" db="EMBL/GenBank/DDBJ databases">
        <title>Genomes of two closely related lineages of the louse Polyplax serrata with different host specificities.</title>
        <authorList>
            <person name="Martinu J."/>
            <person name="Tarabai H."/>
            <person name="Stefka J."/>
            <person name="Hypsa V."/>
        </authorList>
    </citation>
    <scope>NUCLEOTIDE SEQUENCE [LARGE SCALE GENOMIC DNA]</scope>
    <source>
        <strain evidence="14">98ZLc_SE</strain>
        <strain evidence="13">HR10_N</strain>
    </source>
</reference>
<protein>
    <recommendedName>
        <fullName evidence="11">Transportin-3</fullName>
    </recommendedName>
</protein>
<dbReference type="InterPro" id="IPR001494">
    <property type="entry name" value="Importin-beta_N"/>
</dbReference>
<organism evidence="13 16">
    <name type="scientific">Polyplax serrata</name>
    <name type="common">Common mouse louse</name>
    <dbReference type="NCBI Taxonomy" id="468196"/>
    <lineage>
        <taxon>Eukaryota</taxon>
        <taxon>Metazoa</taxon>
        <taxon>Ecdysozoa</taxon>
        <taxon>Arthropoda</taxon>
        <taxon>Hexapoda</taxon>
        <taxon>Insecta</taxon>
        <taxon>Pterygota</taxon>
        <taxon>Neoptera</taxon>
        <taxon>Paraneoptera</taxon>
        <taxon>Psocodea</taxon>
        <taxon>Troctomorpha</taxon>
        <taxon>Phthiraptera</taxon>
        <taxon>Anoplura</taxon>
        <taxon>Polyplacidae</taxon>
        <taxon>Polyplax</taxon>
    </lineage>
</organism>
<evidence type="ECO:0000313" key="13">
    <source>
        <dbReference type="EMBL" id="KAK6636318.1"/>
    </source>
</evidence>
<keyword evidence="5" id="KW-0597">Phosphoprotein</keyword>
<dbReference type="Pfam" id="PF24138">
    <property type="entry name" value="TPR_TNPO3_IPO13_2nd"/>
    <property type="match status" value="1"/>
</dbReference>
<evidence type="ECO:0000256" key="7">
    <source>
        <dbReference type="ARBA" id="ARBA00022990"/>
    </source>
</evidence>
<evidence type="ECO:0000256" key="5">
    <source>
        <dbReference type="ARBA" id="ARBA00022553"/>
    </source>
</evidence>
<keyword evidence="15" id="KW-1185">Reference proteome</keyword>
<dbReference type="EMBL" id="JAWJWF010000001">
    <property type="protein sequence ID" value="KAK6640463.1"/>
    <property type="molecule type" value="Genomic_DNA"/>
</dbReference>
<feature type="domain" description="Importin N-terminal" evidence="12">
    <location>
        <begin position="29"/>
        <end position="95"/>
    </location>
</feature>
<evidence type="ECO:0000256" key="6">
    <source>
        <dbReference type="ARBA" id="ARBA00022927"/>
    </source>
</evidence>
<dbReference type="EMBL" id="JAWJWE010000004">
    <property type="protein sequence ID" value="KAK6636318.1"/>
    <property type="molecule type" value="Genomic_DNA"/>
</dbReference>
<evidence type="ECO:0000256" key="10">
    <source>
        <dbReference type="ARBA" id="ARBA00063116"/>
    </source>
</evidence>
<evidence type="ECO:0000256" key="11">
    <source>
        <dbReference type="ARBA" id="ARBA00067328"/>
    </source>
</evidence>
<dbReference type="InterPro" id="IPR057942">
    <property type="entry name" value="TPR_TNPO3_IPO13_3rd"/>
</dbReference>